<accession>A0A095VQC9</accession>
<name>A0A095VQC9_9GAMM</name>
<dbReference type="InterPro" id="IPR028098">
    <property type="entry name" value="Glyco_trans_4-like_N"/>
</dbReference>
<dbReference type="InterPro" id="IPR050194">
    <property type="entry name" value="Glycosyltransferase_grp1"/>
</dbReference>
<reference evidence="2 3" key="1">
    <citation type="journal article" date="2014" name="Genome Announc.">
        <title>Genome Sequence of Gammaproteobacterial Pseudohaliea rubra Type Strain DSM 19751, Isolated from Coastal Seawater of the Mediterranean Sea.</title>
        <authorList>
            <person name="Spring S."/>
            <person name="Fiebig A."/>
            <person name="Riedel T."/>
            <person name="Goker M."/>
            <person name="Klenk H.P."/>
        </authorList>
    </citation>
    <scope>NUCLEOTIDE SEQUENCE [LARGE SCALE GENOMIC DNA]</scope>
    <source>
        <strain evidence="2 3">DSM 19751</strain>
    </source>
</reference>
<dbReference type="EMBL" id="AUVB01000054">
    <property type="protein sequence ID" value="KGE03565.1"/>
    <property type="molecule type" value="Genomic_DNA"/>
</dbReference>
<dbReference type="AlphaFoldDB" id="A0A095VQC9"/>
<dbReference type="eggNOG" id="COG0438">
    <property type="taxonomic scope" value="Bacteria"/>
</dbReference>
<evidence type="ECO:0000313" key="3">
    <source>
        <dbReference type="Proteomes" id="UP000029640"/>
    </source>
</evidence>
<dbReference type="HOGENOM" id="CLU_717111_0_0_6"/>
<dbReference type="PANTHER" id="PTHR45947:SF3">
    <property type="entry name" value="SULFOQUINOVOSYL TRANSFERASE SQD2"/>
    <property type="match status" value="1"/>
</dbReference>
<evidence type="ECO:0000313" key="2">
    <source>
        <dbReference type="EMBL" id="KGE03565.1"/>
    </source>
</evidence>
<sequence length="379" mass="41377">MSMQRTTAGGDLPGRPLRVAFFSDALPERNGTGAYYHDLLPQLGPHLAGLVMFQPSAQPPGPLLSIPMPGDPSQRLEAPPLRRTNRALKALRPDVVVVVTPGLYGLLGCWYARRRGLPLVAAFHTDFERLARLYWPPLARWLVNVVVGTANRLICRRARLVLINNTGLTEAVRGYGAGHVQVVGTPLPRVFLEQPGRPIAGRLSRVCFAGRLAPEKNVELVIDAARVLPDVEFVIGGEGPLREALEQRAAGLANVRFTGWLDRPALIDLIDSASLLLLPSRFETFGSIALEAMARGRPALVSTAAGIHDWPLLRPGLIPFAPGDSLAECLHSLQAYGPGRWERIERQCRTSAVILNNATIDEWQGLLRTVVADNGRETR</sequence>
<feature type="domain" description="Glycosyltransferase subfamily 4-like N-terminal" evidence="1">
    <location>
        <begin position="65"/>
        <end position="183"/>
    </location>
</feature>
<gene>
    <name evidence="2" type="ORF">HRUBRA_01944</name>
</gene>
<proteinExistence type="predicted"/>
<dbReference type="SUPFAM" id="SSF53756">
    <property type="entry name" value="UDP-Glycosyltransferase/glycogen phosphorylase"/>
    <property type="match status" value="1"/>
</dbReference>
<dbReference type="Proteomes" id="UP000029640">
    <property type="component" value="Unassembled WGS sequence"/>
</dbReference>
<dbReference type="Pfam" id="PF13692">
    <property type="entry name" value="Glyco_trans_1_4"/>
    <property type="match status" value="1"/>
</dbReference>
<dbReference type="Gene3D" id="3.40.50.2000">
    <property type="entry name" value="Glycogen Phosphorylase B"/>
    <property type="match status" value="2"/>
</dbReference>
<keyword evidence="2" id="KW-0808">Transferase</keyword>
<comment type="caution">
    <text evidence="2">The sequence shown here is derived from an EMBL/GenBank/DDBJ whole genome shotgun (WGS) entry which is preliminary data.</text>
</comment>
<evidence type="ECO:0000259" key="1">
    <source>
        <dbReference type="Pfam" id="PF13439"/>
    </source>
</evidence>
<dbReference type="PANTHER" id="PTHR45947">
    <property type="entry name" value="SULFOQUINOVOSYL TRANSFERASE SQD2"/>
    <property type="match status" value="1"/>
</dbReference>
<protein>
    <submittedName>
        <fullName evidence="2">Glycosyl transferase, group 1 family protein</fullName>
    </submittedName>
</protein>
<keyword evidence="3" id="KW-1185">Reference proteome</keyword>
<dbReference type="Pfam" id="PF13439">
    <property type="entry name" value="Glyco_transf_4"/>
    <property type="match status" value="1"/>
</dbReference>
<organism evidence="2 3">
    <name type="scientific">Pseudohaliea rubra DSM 19751</name>
    <dbReference type="NCBI Taxonomy" id="1265313"/>
    <lineage>
        <taxon>Bacteria</taxon>
        <taxon>Pseudomonadati</taxon>
        <taxon>Pseudomonadota</taxon>
        <taxon>Gammaproteobacteria</taxon>
        <taxon>Cellvibrionales</taxon>
        <taxon>Halieaceae</taxon>
        <taxon>Pseudohaliea</taxon>
    </lineage>
</organism>
<dbReference type="GO" id="GO:0016757">
    <property type="term" value="F:glycosyltransferase activity"/>
    <property type="evidence" value="ECO:0007669"/>
    <property type="project" value="InterPro"/>
</dbReference>
<dbReference type="STRING" id="1265313.HRUBRA_01944"/>